<keyword evidence="1" id="KW-0472">Membrane</keyword>
<evidence type="ECO:0000313" key="2">
    <source>
        <dbReference type="EMBL" id="ARK30384.1"/>
    </source>
</evidence>
<dbReference type="KEGG" id="bkw:BkAM31D_11405"/>
<dbReference type="AlphaFoldDB" id="A0A1X9MCL5"/>
<name>A0A1X9MCL5_9BACI</name>
<evidence type="ECO:0000313" key="3">
    <source>
        <dbReference type="Proteomes" id="UP000193006"/>
    </source>
</evidence>
<gene>
    <name evidence="2" type="ORF">BkAM31D_11405</name>
</gene>
<keyword evidence="1" id="KW-1133">Transmembrane helix</keyword>
<reference evidence="2 3" key="1">
    <citation type="submission" date="2017-04" db="EMBL/GenBank/DDBJ databases">
        <title>Bacillus krulwichiae AM31D Genome sequencing and assembly.</title>
        <authorList>
            <person name="Krulwich T.A."/>
            <person name="Anastor L."/>
            <person name="Ehrlich R."/>
            <person name="Ehrlich G.D."/>
            <person name="Janto B."/>
        </authorList>
    </citation>
    <scope>NUCLEOTIDE SEQUENCE [LARGE SCALE GENOMIC DNA]</scope>
    <source>
        <strain evidence="2 3">AM31D</strain>
    </source>
</reference>
<dbReference type="STRING" id="199441.BkAM31D_11405"/>
<protein>
    <submittedName>
        <fullName evidence="2">Uncharacterized protein</fullName>
    </submittedName>
</protein>
<feature type="transmembrane region" description="Helical" evidence="1">
    <location>
        <begin position="31"/>
        <end position="58"/>
    </location>
</feature>
<keyword evidence="3" id="KW-1185">Reference proteome</keyword>
<dbReference type="EMBL" id="CP020814">
    <property type="protein sequence ID" value="ARK30384.1"/>
    <property type="molecule type" value="Genomic_DNA"/>
</dbReference>
<organism evidence="2 3">
    <name type="scientific">Halalkalibacter krulwichiae</name>
    <dbReference type="NCBI Taxonomy" id="199441"/>
    <lineage>
        <taxon>Bacteria</taxon>
        <taxon>Bacillati</taxon>
        <taxon>Bacillota</taxon>
        <taxon>Bacilli</taxon>
        <taxon>Bacillales</taxon>
        <taxon>Bacillaceae</taxon>
        <taxon>Halalkalibacter</taxon>
    </lineage>
</organism>
<proteinExistence type="predicted"/>
<keyword evidence="1" id="KW-0812">Transmembrane</keyword>
<dbReference type="Proteomes" id="UP000193006">
    <property type="component" value="Chromosome"/>
</dbReference>
<sequence length="93" mass="10667">MLYGLLGGVYLSSHVDEKKRPEWLKWTIRILLGYLALLAIILAITIITILVTFTLIIIDSFSDTTSLGMFSEQYLVPISEFMWKLFTWLIPGL</sequence>
<accession>A0A1X9MCL5</accession>
<evidence type="ECO:0000256" key="1">
    <source>
        <dbReference type="SAM" id="Phobius"/>
    </source>
</evidence>